<evidence type="ECO:0000256" key="1">
    <source>
        <dbReference type="SAM" id="MobiDB-lite"/>
    </source>
</evidence>
<proteinExistence type="predicted"/>
<organism evidence="2 3">
    <name type="scientific">Haloplanus rallus</name>
    <dbReference type="NCBI Taxonomy" id="1816183"/>
    <lineage>
        <taxon>Archaea</taxon>
        <taxon>Methanobacteriati</taxon>
        <taxon>Methanobacteriota</taxon>
        <taxon>Stenosarchaea group</taxon>
        <taxon>Halobacteria</taxon>
        <taxon>Halobacteriales</taxon>
        <taxon>Haloferacaceae</taxon>
        <taxon>Haloplanus</taxon>
    </lineage>
</organism>
<dbReference type="AlphaFoldDB" id="A0A6B9FAX5"/>
<keyword evidence="3" id="KW-1185">Reference proteome</keyword>
<feature type="region of interest" description="Disordered" evidence="1">
    <location>
        <begin position="1"/>
        <end position="23"/>
    </location>
</feature>
<dbReference type="RefSeq" id="WP_157690386.1">
    <property type="nucleotide sequence ID" value="NZ_CP034345.1"/>
</dbReference>
<accession>A0A6B9FAX5</accession>
<gene>
    <name evidence="2" type="ORF">EI982_14600</name>
</gene>
<dbReference type="KEGG" id="hra:EI982_14600"/>
<evidence type="ECO:0000313" key="3">
    <source>
        <dbReference type="Proteomes" id="UP000428325"/>
    </source>
</evidence>
<protein>
    <submittedName>
        <fullName evidence="2">Uncharacterized protein</fullName>
    </submittedName>
</protein>
<dbReference type="Proteomes" id="UP000428325">
    <property type="component" value="Chromosome"/>
</dbReference>
<name>A0A6B9FAX5_9EURY</name>
<dbReference type="EMBL" id="CP034345">
    <property type="protein sequence ID" value="QGX95927.1"/>
    <property type="molecule type" value="Genomic_DNA"/>
</dbReference>
<sequence length="216" mass="24178">MQKPRQNGTTGGSNSGQPNQPRDELDVAAEFVNSSGYEELLRDLNLGTGNYSPQDLAMQMRSFRKGMVAAVAFDSRLFDRAVYETKIKLADEGYQYEDEEGRIIKFDSFEDLDDETVDEKGGRGPALRERGEKLWSRLAEPGVALSDAQAAALSQKVGIERFKPVFWRLMAVYHEGSKSRNARTQDNFFGRVKKHLVDDNSEADLGGSIFERGGNR</sequence>
<evidence type="ECO:0000313" key="2">
    <source>
        <dbReference type="EMBL" id="QGX95927.1"/>
    </source>
</evidence>
<dbReference type="OrthoDB" id="351148at2157"/>
<dbReference type="GeneID" id="43370800"/>
<reference evidence="2 3" key="1">
    <citation type="submission" date="2018-12" db="EMBL/GenBank/DDBJ databases">
        <title>Complete genome sequence of Haloplanus rallus MBLA0036.</title>
        <authorList>
            <person name="Nam Y.-d."/>
            <person name="Kang J."/>
            <person name="Chung W.-H."/>
            <person name="Park Y.S."/>
        </authorList>
    </citation>
    <scope>NUCLEOTIDE SEQUENCE [LARGE SCALE GENOMIC DNA]</scope>
    <source>
        <strain evidence="2 3">MBLA0036</strain>
    </source>
</reference>